<comment type="caution">
    <text evidence="1">The sequence shown here is derived from an EMBL/GenBank/DDBJ whole genome shotgun (WGS) entry which is preliminary data.</text>
</comment>
<protein>
    <submittedName>
        <fullName evidence="1">Uncharacterized protein</fullName>
    </submittedName>
</protein>
<reference evidence="1" key="1">
    <citation type="journal article" date="2019" name="bioRxiv">
        <title>The Genome of the Zebra Mussel, Dreissena polymorpha: A Resource for Invasive Species Research.</title>
        <authorList>
            <person name="McCartney M.A."/>
            <person name="Auch B."/>
            <person name="Kono T."/>
            <person name="Mallez S."/>
            <person name="Zhang Y."/>
            <person name="Obille A."/>
            <person name="Becker A."/>
            <person name="Abrahante J.E."/>
            <person name="Garbe J."/>
            <person name="Badalamenti J.P."/>
            <person name="Herman A."/>
            <person name="Mangelson H."/>
            <person name="Liachko I."/>
            <person name="Sullivan S."/>
            <person name="Sone E.D."/>
            <person name="Koren S."/>
            <person name="Silverstein K.A.T."/>
            <person name="Beckman K.B."/>
            <person name="Gohl D.M."/>
        </authorList>
    </citation>
    <scope>NUCLEOTIDE SEQUENCE</scope>
    <source>
        <strain evidence="1">Duluth1</strain>
        <tissue evidence="1">Whole animal</tissue>
    </source>
</reference>
<accession>A0A9D4KN28</accession>
<name>A0A9D4KN28_DREPO</name>
<reference evidence="1" key="2">
    <citation type="submission" date="2020-11" db="EMBL/GenBank/DDBJ databases">
        <authorList>
            <person name="McCartney M.A."/>
            <person name="Auch B."/>
            <person name="Kono T."/>
            <person name="Mallez S."/>
            <person name="Becker A."/>
            <person name="Gohl D.M."/>
            <person name="Silverstein K.A.T."/>
            <person name="Koren S."/>
            <person name="Bechman K.B."/>
            <person name="Herman A."/>
            <person name="Abrahante J.E."/>
            <person name="Garbe J."/>
        </authorList>
    </citation>
    <scope>NUCLEOTIDE SEQUENCE</scope>
    <source>
        <strain evidence="1">Duluth1</strain>
        <tissue evidence="1">Whole animal</tissue>
    </source>
</reference>
<proteinExistence type="predicted"/>
<gene>
    <name evidence="1" type="ORF">DPMN_116453</name>
</gene>
<dbReference type="Proteomes" id="UP000828390">
    <property type="component" value="Unassembled WGS sequence"/>
</dbReference>
<evidence type="ECO:0000313" key="1">
    <source>
        <dbReference type="EMBL" id="KAH3842947.1"/>
    </source>
</evidence>
<dbReference type="AlphaFoldDB" id="A0A9D4KN28"/>
<sequence>MSFSDYRAGARLMITLTPGHFVASAGVDNRTIKALLLPSYLPAITGHRIHCTCFMRSAVWRQSVIVWRMSGHQLSLGNNLLFVEHVKQI</sequence>
<keyword evidence="2" id="KW-1185">Reference proteome</keyword>
<dbReference type="EMBL" id="JAIWYP010000004">
    <property type="protein sequence ID" value="KAH3842947.1"/>
    <property type="molecule type" value="Genomic_DNA"/>
</dbReference>
<organism evidence="1 2">
    <name type="scientific">Dreissena polymorpha</name>
    <name type="common">Zebra mussel</name>
    <name type="synonym">Mytilus polymorpha</name>
    <dbReference type="NCBI Taxonomy" id="45954"/>
    <lineage>
        <taxon>Eukaryota</taxon>
        <taxon>Metazoa</taxon>
        <taxon>Spiralia</taxon>
        <taxon>Lophotrochozoa</taxon>
        <taxon>Mollusca</taxon>
        <taxon>Bivalvia</taxon>
        <taxon>Autobranchia</taxon>
        <taxon>Heteroconchia</taxon>
        <taxon>Euheterodonta</taxon>
        <taxon>Imparidentia</taxon>
        <taxon>Neoheterodontei</taxon>
        <taxon>Myida</taxon>
        <taxon>Dreissenoidea</taxon>
        <taxon>Dreissenidae</taxon>
        <taxon>Dreissena</taxon>
    </lineage>
</organism>
<evidence type="ECO:0000313" key="2">
    <source>
        <dbReference type="Proteomes" id="UP000828390"/>
    </source>
</evidence>